<evidence type="ECO:0000256" key="1">
    <source>
        <dbReference type="ARBA" id="ARBA00004613"/>
    </source>
</evidence>
<evidence type="ECO:0000313" key="6">
    <source>
        <dbReference type="EMBL" id="PVU88614.1"/>
    </source>
</evidence>
<dbReference type="OrthoDB" id="10026631at2759"/>
<gene>
    <name evidence="6" type="ORF">BB561_005756</name>
</gene>
<name>A0A2T9Y8G9_9FUNG</name>
<dbReference type="STRING" id="133385.A0A2T9Y8G9"/>
<evidence type="ECO:0000256" key="4">
    <source>
        <dbReference type="SAM" id="SignalP"/>
    </source>
</evidence>
<evidence type="ECO:0000256" key="3">
    <source>
        <dbReference type="ARBA" id="ARBA00023157"/>
    </source>
</evidence>
<comment type="caution">
    <text evidence="6">The sequence shown here is derived from an EMBL/GenBank/DDBJ whole genome shotgun (WGS) entry which is preliminary data.</text>
</comment>
<dbReference type="GO" id="GO:0030414">
    <property type="term" value="F:peptidase inhibitor activity"/>
    <property type="evidence" value="ECO:0007669"/>
    <property type="project" value="InterPro"/>
</dbReference>
<dbReference type="EMBL" id="MBFR01000369">
    <property type="protein sequence ID" value="PVU88614.1"/>
    <property type="molecule type" value="Genomic_DNA"/>
</dbReference>
<evidence type="ECO:0000313" key="7">
    <source>
        <dbReference type="Proteomes" id="UP000245383"/>
    </source>
</evidence>
<dbReference type="AlphaFoldDB" id="A0A2T9Y8G9"/>
<dbReference type="Pfam" id="PF05375">
    <property type="entry name" value="Pacifastin_I"/>
    <property type="match status" value="1"/>
</dbReference>
<feature type="signal peptide" evidence="4">
    <location>
        <begin position="1"/>
        <end position="17"/>
    </location>
</feature>
<keyword evidence="3" id="KW-1015">Disulfide bond</keyword>
<evidence type="ECO:0000256" key="2">
    <source>
        <dbReference type="ARBA" id="ARBA00022525"/>
    </source>
</evidence>
<keyword evidence="4" id="KW-0732">Signal</keyword>
<keyword evidence="2" id="KW-0964">Secreted</keyword>
<dbReference type="InterPro" id="IPR008037">
    <property type="entry name" value="Pacifastin_dom"/>
</dbReference>
<dbReference type="InterPro" id="IPR036201">
    <property type="entry name" value="Pacifastin_dom_sf"/>
</dbReference>
<feature type="domain" description="Pacifastin" evidence="5">
    <location>
        <begin position="39"/>
        <end position="66"/>
    </location>
</feature>
<dbReference type="GO" id="GO:0005576">
    <property type="term" value="C:extracellular region"/>
    <property type="evidence" value="ECO:0007669"/>
    <property type="project" value="UniProtKB-SubCell"/>
</dbReference>
<feature type="chain" id="PRO_5015439319" description="Pacifastin domain-containing protein" evidence="4">
    <location>
        <begin position="18"/>
        <end position="109"/>
    </location>
</feature>
<reference evidence="6 7" key="1">
    <citation type="journal article" date="2018" name="MBio">
        <title>Comparative Genomics Reveals the Core Gene Toolbox for the Fungus-Insect Symbiosis.</title>
        <authorList>
            <person name="Wang Y."/>
            <person name="Stata M."/>
            <person name="Wang W."/>
            <person name="Stajich J.E."/>
            <person name="White M.M."/>
            <person name="Moncalvo J.M."/>
        </authorList>
    </citation>
    <scope>NUCLEOTIDE SEQUENCE [LARGE SCALE GENOMIC DNA]</scope>
    <source>
        <strain evidence="6 7">SWE-8-4</strain>
    </source>
</reference>
<evidence type="ECO:0000259" key="5">
    <source>
        <dbReference type="Pfam" id="PF05375"/>
    </source>
</evidence>
<sequence length="109" mass="11683">MFKNILLISSIAISALAATQQTGTCVSQYGSDSFKSPYDSCNTCKCDSSGQLDCTKNSCPPIESTKEEKYQECVSKYGTGSFLSPKDGCNLCSCRTNGIMACSKMICPK</sequence>
<dbReference type="Proteomes" id="UP000245383">
    <property type="component" value="Unassembled WGS sequence"/>
</dbReference>
<protein>
    <recommendedName>
        <fullName evidence="5">Pacifastin domain-containing protein</fullName>
    </recommendedName>
</protein>
<accession>A0A2T9Y8G9</accession>
<comment type="subcellular location">
    <subcellularLocation>
        <location evidence="1">Secreted</location>
    </subcellularLocation>
</comment>
<keyword evidence="7" id="KW-1185">Reference proteome</keyword>
<organism evidence="6 7">
    <name type="scientific">Smittium simulii</name>
    <dbReference type="NCBI Taxonomy" id="133385"/>
    <lineage>
        <taxon>Eukaryota</taxon>
        <taxon>Fungi</taxon>
        <taxon>Fungi incertae sedis</taxon>
        <taxon>Zoopagomycota</taxon>
        <taxon>Kickxellomycotina</taxon>
        <taxon>Harpellomycetes</taxon>
        <taxon>Harpellales</taxon>
        <taxon>Legeriomycetaceae</taxon>
        <taxon>Smittium</taxon>
    </lineage>
</organism>
<proteinExistence type="predicted"/>
<dbReference type="SUPFAM" id="SSF57283">
    <property type="entry name" value="PMP inhibitors"/>
    <property type="match status" value="2"/>
</dbReference>